<reference evidence="2 3" key="1">
    <citation type="submission" date="2024-02" db="EMBL/GenBank/DDBJ databases">
        <authorList>
            <person name="Vignale AGUSTIN F."/>
            <person name="Sosa J E."/>
            <person name="Modenutti C."/>
        </authorList>
    </citation>
    <scope>NUCLEOTIDE SEQUENCE [LARGE SCALE GENOMIC DNA]</scope>
</reference>
<sequence>MLSLVQALKTSGNGIFLNTCVVITLTLFSISATVPMAQALIVDNANITTVLSEGTIVCANTSLSTPGTFNVIPQAPVDLVCGNATLQSTQTSLTGVYVFAFNIPNTLIFDPNTCELHVTILANTCTFPSPEDSS</sequence>
<evidence type="ECO:0000256" key="1">
    <source>
        <dbReference type="SAM" id="Phobius"/>
    </source>
</evidence>
<evidence type="ECO:0000313" key="3">
    <source>
        <dbReference type="Proteomes" id="UP001642360"/>
    </source>
</evidence>
<evidence type="ECO:0000313" key="2">
    <source>
        <dbReference type="EMBL" id="CAK9144643.1"/>
    </source>
</evidence>
<keyword evidence="1" id="KW-0812">Transmembrane</keyword>
<dbReference type="EMBL" id="CAUOFW020001414">
    <property type="protein sequence ID" value="CAK9144643.1"/>
    <property type="molecule type" value="Genomic_DNA"/>
</dbReference>
<gene>
    <name evidence="2" type="ORF">ILEXP_LOCUS12404</name>
</gene>
<organism evidence="2 3">
    <name type="scientific">Ilex paraguariensis</name>
    <name type="common">yerba mate</name>
    <dbReference type="NCBI Taxonomy" id="185542"/>
    <lineage>
        <taxon>Eukaryota</taxon>
        <taxon>Viridiplantae</taxon>
        <taxon>Streptophyta</taxon>
        <taxon>Embryophyta</taxon>
        <taxon>Tracheophyta</taxon>
        <taxon>Spermatophyta</taxon>
        <taxon>Magnoliopsida</taxon>
        <taxon>eudicotyledons</taxon>
        <taxon>Gunneridae</taxon>
        <taxon>Pentapetalae</taxon>
        <taxon>asterids</taxon>
        <taxon>campanulids</taxon>
        <taxon>Aquifoliales</taxon>
        <taxon>Aquifoliaceae</taxon>
        <taxon>Ilex</taxon>
    </lineage>
</organism>
<keyword evidence="1" id="KW-0472">Membrane</keyword>
<dbReference type="AlphaFoldDB" id="A0ABC8RPQ3"/>
<accession>A0ABC8RPQ3</accession>
<dbReference type="Proteomes" id="UP001642360">
    <property type="component" value="Unassembled WGS sequence"/>
</dbReference>
<proteinExistence type="predicted"/>
<keyword evidence="1" id="KW-1133">Transmembrane helix</keyword>
<keyword evidence="3" id="KW-1185">Reference proteome</keyword>
<feature type="transmembrane region" description="Helical" evidence="1">
    <location>
        <begin position="15"/>
        <end position="34"/>
    </location>
</feature>
<name>A0ABC8RPQ3_9AQUA</name>
<comment type="caution">
    <text evidence="2">The sequence shown here is derived from an EMBL/GenBank/DDBJ whole genome shotgun (WGS) entry which is preliminary data.</text>
</comment>
<protein>
    <submittedName>
        <fullName evidence="2">Uncharacterized protein</fullName>
    </submittedName>
</protein>